<reference evidence="7" key="2">
    <citation type="journal article" date="2022" name="Hortic Res">
        <title>The genome of Dioscorea zingiberensis sheds light on the biosynthesis, origin and evolution of the medicinally important diosgenin saponins.</title>
        <authorList>
            <person name="Li Y."/>
            <person name="Tan C."/>
            <person name="Li Z."/>
            <person name="Guo J."/>
            <person name="Li S."/>
            <person name="Chen X."/>
            <person name="Wang C."/>
            <person name="Dai X."/>
            <person name="Yang H."/>
            <person name="Song W."/>
            <person name="Hou L."/>
            <person name="Xu J."/>
            <person name="Tong Z."/>
            <person name="Xu A."/>
            <person name="Yuan X."/>
            <person name="Wang W."/>
            <person name="Yang Q."/>
            <person name="Chen L."/>
            <person name="Sun Z."/>
            <person name="Wang K."/>
            <person name="Pan B."/>
            <person name="Chen J."/>
            <person name="Bao Y."/>
            <person name="Liu F."/>
            <person name="Qi X."/>
            <person name="Gang D.R."/>
            <person name="Wen J."/>
            <person name="Li J."/>
        </authorList>
    </citation>
    <scope>NUCLEOTIDE SEQUENCE</scope>
    <source>
        <strain evidence="7">Dzin_1.0</strain>
    </source>
</reference>
<dbReference type="PANTHER" id="PTHR11260">
    <property type="entry name" value="GLUTATHIONE S-TRANSFERASE, GST, SUPERFAMILY, GST DOMAIN CONTAINING"/>
    <property type="match status" value="1"/>
</dbReference>
<dbReference type="Pfam" id="PF00043">
    <property type="entry name" value="GST_C"/>
    <property type="match status" value="1"/>
</dbReference>
<dbReference type="Proteomes" id="UP001085076">
    <property type="component" value="Miscellaneous, Linkage group lg01"/>
</dbReference>
<dbReference type="InterPro" id="IPR040079">
    <property type="entry name" value="Glutathione_S-Trfase"/>
</dbReference>
<evidence type="ECO:0000259" key="6">
    <source>
        <dbReference type="PROSITE" id="PS50405"/>
    </source>
</evidence>
<evidence type="ECO:0000259" key="5">
    <source>
        <dbReference type="PROSITE" id="PS50404"/>
    </source>
</evidence>
<dbReference type="EC" id="2.5.1.18" evidence="1"/>
<dbReference type="InterPro" id="IPR036249">
    <property type="entry name" value="Thioredoxin-like_sf"/>
</dbReference>
<comment type="caution">
    <text evidence="7">The sequence shown here is derived from an EMBL/GenBank/DDBJ whole genome shotgun (WGS) entry which is preliminary data.</text>
</comment>
<dbReference type="PROSITE" id="PS50404">
    <property type="entry name" value="GST_NTER"/>
    <property type="match status" value="1"/>
</dbReference>
<dbReference type="InterPro" id="IPR004045">
    <property type="entry name" value="Glutathione_S-Trfase_N"/>
</dbReference>
<dbReference type="SFLD" id="SFLDG01152">
    <property type="entry name" value="Main.3:_Omega-_and_Tau-like"/>
    <property type="match status" value="1"/>
</dbReference>
<dbReference type="InterPro" id="IPR045073">
    <property type="entry name" value="Omega/Tau-like"/>
</dbReference>
<feature type="domain" description="GST N-terminal" evidence="5">
    <location>
        <begin position="4"/>
        <end position="83"/>
    </location>
</feature>
<dbReference type="SFLD" id="SFLDG00358">
    <property type="entry name" value="Main_(cytGST)"/>
    <property type="match status" value="1"/>
</dbReference>
<evidence type="ECO:0000313" key="7">
    <source>
        <dbReference type="EMBL" id="KAJ0984642.1"/>
    </source>
</evidence>
<protein>
    <recommendedName>
        <fullName evidence="1">glutathione transferase</fullName>
        <ecNumber evidence="1">2.5.1.18</ecNumber>
    </recommendedName>
</protein>
<dbReference type="CDD" id="cd03058">
    <property type="entry name" value="GST_N_Tau"/>
    <property type="match status" value="1"/>
</dbReference>
<comment type="catalytic activity">
    <reaction evidence="3">
        <text>RX + glutathione = an S-substituted glutathione + a halide anion + H(+)</text>
        <dbReference type="Rhea" id="RHEA:16437"/>
        <dbReference type="ChEBI" id="CHEBI:15378"/>
        <dbReference type="ChEBI" id="CHEBI:16042"/>
        <dbReference type="ChEBI" id="CHEBI:17792"/>
        <dbReference type="ChEBI" id="CHEBI:57925"/>
        <dbReference type="ChEBI" id="CHEBI:90779"/>
        <dbReference type="EC" id="2.5.1.18"/>
    </reaction>
</comment>
<dbReference type="GO" id="GO:0004364">
    <property type="term" value="F:glutathione transferase activity"/>
    <property type="evidence" value="ECO:0007669"/>
    <property type="project" value="UniProtKB-EC"/>
</dbReference>
<gene>
    <name evidence="7" type="ORF">J5N97_002998</name>
</gene>
<dbReference type="InterPro" id="IPR045074">
    <property type="entry name" value="GST_C_Tau"/>
</dbReference>
<evidence type="ECO:0000256" key="2">
    <source>
        <dbReference type="ARBA" id="ARBA00022679"/>
    </source>
</evidence>
<dbReference type="Pfam" id="PF02798">
    <property type="entry name" value="GST_N"/>
    <property type="match status" value="1"/>
</dbReference>
<comment type="similarity">
    <text evidence="4">Belongs to the GST superfamily.</text>
</comment>
<dbReference type="EMBL" id="JAGGNH010000001">
    <property type="protein sequence ID" value="KAJ0984642.1"/>
    <property type="molecule type" value="Genomic_DNA"/>
</dbReference>
<dbReference type="InterPro" id="IPR010987">
    <property type="entry name" value="Glutathione-S-Trfase_C-like"/>
</dbReference>
<dbReference type="SUPFAM" id="SSF52833">
    <property type="entry name" value="Thioredoxin-like"/>
    <property type="match status" value="1"/>
</dbReference>
<dbReference type="GO" id="GO:0005737">
    <property type="term" value="C:cytoplasm"/>
    <property type="evidence" value="ECO:0007669"/>
    <property type="project" value="TreeGrafter"/>
</dbReference>
<dbReference type="SUPFAM" id="SSF47616">
    <property type="entry name" value="GST C-terminal domain-like"/>
    <property type="match status" value="1"/>
</dbReference>
<dbReference type="FunFam" id="1.20.1050.10:FF:000012">
    <property type="entry name" value="Tau class glutathione S-transferase"/>
    <property type="match status" value="1"/>
</dbReference>
<dbReference type="PROSITE" id="PS50405">
    <property type="entry name" value="GST_CTER"/>
    <property type="match status" value="1"/>
</dbReference>
<evidence type="ECO:0000256" key="3">
    <source>
        <dbReference type="ARBA" id="ARBA00047960"/>
    </source>
</evidence>
<keyword evidence="2" id="KW-0808">Transferase</keyword>
<dbReference type="Gene3D" id="1.20.1050.10">
    <property type="match status" value="1"/>
</dbReference>
<organism evidence="7 8">
    <name type="scientific">Dioscorea zingiberensis</name>
    <dbReference type="NCBI Taxonomy" id="325984"/>
    <lineage>
        <taxon>Eukaryota</taxon>
        <taxon>Viridiplantae</taxon>
        <taxon>Streptophyta</taxon>
        <taxon>Embryophyta</taxon>
        <taxon>Tracheophyta</taxon>
        <taxon>Spermatophyta</taxon>
        <taxon>Magnoliopsida</taxon>
        <taxon>Liliopsida</taxon>
        <taxon>Dioscoreales</taxon>
        <taxon>Dioscoreaceae</taxon>
        <taxon>Dioscorea</taxon>
    </lineage>
</organism>
<dbReference type="GO" id="GO:0006749">
    <property type="term" value="P:glutathione metabolic process"/>
    <property type="evidence" value="ECO:0007669"/>
    <property type="project" value="InterPro"/>
</dbReference>
<accession>A0A9D5D5E3</accession>
<dbReference type="InterPro" id="IPR004046">
    <property type="entry name" value="GST_C"/>
</dbReference>
<feature type="domain" description="GST C-terminal" evidence="6">
    <location>
        <begin position="89"/>
        <end position="215"/>
    </location>
</feature>
<evidence type="ECO:0000256" key="1">
    <source>
        <dbReference type="ARBA" id="ARBA00012452"/>
    </source>
</evidence>
<dbReference type="SFLD" id="SFLDS00019">
    <property type="entry name" value="Glutathione_Transferase_(cytos"/>
    <property type="match status" value="1"/>
</dbReference>
<evidence type="ECO:0000313" key="8">
    <source>
        <dbReference type="Proteomes" id="UP001085076"/>
    </source>
</evidence>
<dbReference type="OrthoDB" id="202840at2759"/>
<evidence type="ECO:0000256" key="4">
    <source>
        <dbReference type="RuleBase" id="RU003494"/>
    </source>
</evidence>
<keyword evidence="8" id="KW-1185">Reference proteome</keyword>
<sequence length="229" mass="26188">MGTEEVKLYGITLSPFVLRVEWALKLKHIEYEYVTEDLKNKSPQLLQYNPVEKKVPVLVHKGKPICESTLILEYVHEVWKNGCPLLPSDPHQKAVARFWSKFAEEKCLYSSFAVMSNVGEELKKAVEEFRHNLKTLEGYLEGKKFFGGDMIGMVDIVAGWIPCWVGMIEGLVSMTIVDEEYLPRIKAWIHDILELDLVKQTMPPLDKVEAHMRAIRETVLAAKSVSTLN</sequence>
<dbReference type="FunFam" id="3.40.30.10:FF:000014">
    <property type="entry name" value="Tau class glutathione S-transferase"/>
    <property type="match status" value="1"/>
</dbReference>
<proteinExistence type="inferred from homology"/>
<dbReference type="CDD" id="cd03185">
    <property type="entry name" value="GST_C_Tau"/>
    <property type="match status" value="1"/>
</dbReference>
<dbReference type="Gene3D" id="3.40.30.10">
    <property type="entry name" value="Glutaredoxin"/>
    <property type="match status" value="1"/>
</dbReference>
<dbReference type="AlphaFoldDB" id="A0A9D5D5E3"/>
<dbReference type="InterPro" id="IPR036282">
    <property type="entry name" value="Glutathione-S-Trfase_C_sf"/>
</dbReference>
<name>A0A9D5D5E3_9LILI</name>
<reference evidence="7" key="1">
    <citation type="submission" date="2021-03" db="EMBL/GenBank/DDBJ databases">
        <authorList>
            <person name="Li Z."/>
            <person name="Yang C."/>
        </authorList>
    </citation>
    <scope>NUCLEOTIDE SEQUENCE</scope>
    <source>
        <strain evidence="7">Dzin_1.0</strain>
        <tissue evidence="7">Leaf</tissue>
    </source>
</reference>
<dbReference type="PANTHER" id="PTHR11260:SF676">
    <property type="entry name" value="GLUTATHIONE S-TRANSFERASE U8"/>
    <property type="match status" value="1"/>
</dbReference>